<keyword evidence="7" id="KW-1185">Reference proteome</keyword>
<accession>A0A1I6X683</accession>
<keyword evidence="3" id="KW-0460">Magnesium</keyword>
<gene>
    <name evidence="6" type="ORF">SAMN04487904_101241</name>
</gene>
<dbReference type="AlphaFoldDB" id="A0A1I6X683"/>
<feature type="domain" description="Nudix hydrolase" evidence="5">
    <location>
        <begin position="117"/>
        <end position="256"/>
    </location>
</feature>
<protein>
    <submittedName>
        <fullName evidence="6">NUDIX domain-containing protein</fullName>
    </submittedName>
</protein>
<dbReference type="Pfam" id="PF00293">
    <property type="entry name" value="NUDIX"/>
    <property type="match status" value="1"/>
</dbReference>
<dbReference type="Gene3D" id="3.90.79.10">
    <property type="entry name" value="Nucleoside Triphosphate Pyrophosphohydrolase"/>
    <property type="match status" value="1"/>
</dbReference>
<proteinExistence type="predicted"/>
<evidence type="ECO:0000256" key="4">
    <source>
        <dbReference type="SAM" id="MobiDB-lite"/>
    </source>
</evidence>
<dbReference type="EMBL" id="FPAT01000001">
    <property type="protein sequence ID" value="SFT33780.1"/>
    <property type="molecule type" value="Genomic_DNA"/>
</dbReference>
<dbReference type="PROSITE" id="PS00893">
    <property type="entry name" value="NUDIX_BOX"/>
    <property type="match status" value="1"/>
</dbReference>
<feature type="region of interest" description="Disordered" evidence="4">
    <location>
        <begin position="30"/>
        <end position="63"/>
    </location>
</feature>
<evidence type="ECO:0000313" key="6">
    <source>
        <dbReference type="EMBL" id="SFT33780.1"/>
    </source>
</evidence>
<name>A0A1I6X683_9ACTN</name>
<dbReference type="InterPro" id="IPR000086">
    <property type="entry name" value="NUDIX_hydrolase_dom"/>
</dbReference>
<comment type="cofactor">
    <cofactor evidence="1">
        <name>Mg(2+)</name>
        <dbReference type="ChEBI" id="CHEBI:18420"/>
    </cofactor>
</comment>
<evidence type="ECO:0000256" key="2">
    <source>
        <dbReference type="ARBA" id="ARBA00022801"/>
    </source>
</evidence>
<dbReference type="PROSITE" id="PS51462">
    <property type="entry name" value="NUDIX"/>
    <property type="match status" value="1"/>
</dbReference>
<dbReference type="PANTHER" id="PTHR43046">
    <property type="entry name" value="GDP-MANNOSE MANNOSYL HYDROLASE"/>
    <property type="match status" value="1"/>
</dbReference>
<evidence type="ECO:0000256" key="3">
    <source>
        <dbReference type="ARBA" id="ARBA00022842"/>
    </source>
</evidence>
<dbReference type="GO" id="GO:0016787">
    <property type="term" value="F:hydrolase activity"/>
    <property type="evidence" value="ECO:0007669"/>
    <property type="project" value="UniProtKB-KW"/>
</dbReference>
<organism evidence="6 7">
    <name type="scientific">Actinopolyspora righensis</name>
    <dbReference type="NCBI Taxonomy" id="995060"/>
    <lineage>
        <taxon>Bacteria</taxon>
        <taxon>Bacillati</taxon>
        <taxon>Actinomycetota</taxon>
        <taxon>Actinomycetes</taxon>
        <taxon>Actinopolysporales</taxon>
        <taxon>Actinopolysporaceae</taxon>
        <taxon>Actinopolyspora</taxon>
        <taxon>Actinopolyspora alba group</taxon>
    </lineage>
</organism>
<reference evidence="7" key="1">
    <citation type="submission" date="2016-10" db="EMBL/GenBank/DDBJ databases">
        <authorList>
            <person name="Varghese N."/>
            <person name="Submissions S."/>
        </authorList>
    </citation>
    <scope>NUCLEOTIDE SEQUENCE [LARGE SCALE GENOMIC DNA]</scope>
    <source>
        <strain evidence="7">DSM 45501</strain>
    </source>
</reference>
<dbReference type="PANTHER" id="PTHR43046:SF12">
    <property type="entry name" value="GDP-MANNOSE MANNOSYL HYDROLASE"/>
    <property type="match status" value="1"/>
</dbReference>
<dbReference type="InterPro" id="IPR020084">
    <property type="entry name" value="NUDIX_hydrolase_CS"/>
</dbReference>
<evidence type="ECO:0000259" key="5">
    <source>
        <dbReference type="PROSITE" id="PS51462"/>
    </source>
</evidence>
<dbReference type="STRING" id="995060.SAMN04487904_101241"/>
<sequence>MLTLRTLDWDVRKSESERSAALPEIHLTKPPLRDHSDIIPLPPRPTRARRRGGPKYDPGRRTVRGFAHSGIEWNNTRRNHDVKRAGRANRRALRGTAPHVGLFGMTQQRTSQPAVRIQRRSARAILIDDEEHLVLLRRTKPGMTPYWTTPGGGLEHRDESLEAAMHREIAEEMGATATGAKRVFLSSTARSGGITVQHFFVARLTSMDESTRHGPEFDDPTRGEYRAERFDMRAETLATLDLRPAPLREFVLSNRLALLAEALYAD</sequence>
<dbReference type="SUPFAM" id="SSF55811">
    <property type="entry name" value="Nudix"/>
    <property type="match status" value="1"/>
</dbReference>
<evidence type="ECO:0000313" key="7">
    <source>
        <dbReference type="Proteomes" id="UP000199165"/>
    </source>
</evidence>
<dbReference type="InterPro" id="IPR015797">
    <property type="entry name" value="NUDIX_hydrolase-like_dom_sf"/>
</dbReference>
<keyword evidence="2" id="KW-0378">Hydrolase</keyword>
<evidence type="ECO:0000256" key="1">
    <source>
        <dbReference type="ARBA" id="ARBA00001946"/>
    </source>
</evidence>
<dbReference type="Proteomes" id="UP000199165">
    <property type="component" value="Unassembled WGS sequence"/>
</dbReference>